<gene>
    <name evidence="1" type="ORF">RHAB15C_0000460</name>
</gene>
<proteinExistence type="predicted"/>
<sequence>MKDDFLWLQQWYQSHCNKDWEQSHKIHLGTIDNPGWSLTVDLEDTELEDKNFQKVKIDRSEQVKENKRLILRFDKLAHTFFALAAIKFLCLIC</sequence>
<dbReference type="InterPro" id="IPR028228">
    <property type="entry name" value="Imm53"/>
</dbReference>
<evidence type="ECO:0000313" key="2">
    <source>
        <dbReference type="Proteomes" id="UP000822862"/>
    </source>
</evidence>
<dbReference type="Proteomes" id="UP000822862">
    <property type="component" value="Chromosome"/>
</dbReference>
<protein>
    <submittedName>
        <fullName evidence="1">Immunity protein 53</fullName>
    </submittedName>
</protein>
<dbReference type="Pfam" id="PF15580">
    <property type="entry name" value="Imm53"/>
    <property type="match status" value="1"/>
</dbReference>
<name>A0ABX8YZ08_9BACT</name>
<reference evidence="1 2" key="2">
    <citation type="submission" date="2021-05" db="EMBL/GenBank/DDBJ databases">
        <title>Ecology and evolution of chlamydial symbionts of arthropods.</title>
        <authorList>
            <person name="Halter T."/>
            <person name="Sixt B.S."/>
            <person name="Toenshoff E.R."/>
            <person name="Koestlbacher S."/>
            <person name="Schulz F."/>
            <person name="Kostanjsek R."/>
            <person name="Collingro A."/>
            <person name="Hendrickx F."/>
            <person name="Horn M."/>
        </authorList>
    </citation>
    <scope>NUCLEOTIDE SEQUENCE [LARGE SCALE GENOMIC DNA]</scope>
    <source>
        <strain evidence="1 2">15C</strain>
    </source>
</reference>
<evidence type="ECO:0000313" key="1">
    <source>
        <dbReference type="EMBL" id="QZA58584.1"/>
    </source>
</evidence>
<organism evidence="1 2">
    <name type="scientific">Candidatus Rhabdochlamydia porcellionis</name>
    <dbReference type="NCBI Taxonomy" id="225148"/>
    <lineage>
        <taxon>Bacteria</taxon>
        <taxon>Pseudomonadati</taxon>
        <taxon>Chlamydiota</taxon>
        <taxon>Chlamydiia</taxon>
        <taxon>Parachlamydiales</taxon>
        <taxon>Candidatus Rhabdochlamydiaceae</taxon>
        <taxon>Candidatus Rhabdochlamydia</taxon>
    </lineage>
</organism>
<dbReference type="EMBL" id="CP075585">
    <property type="protein sequence ID" value="QZA58584.1"/>
    <property type="molecule type" value="Genomic_DNA"/>
</dbReference>
<keyword evidence="2" id="KW-1185">Reference proteome</keyword>
<accession>A0ABX8YZ08</accession>
<reference evidence="1 2" key="1">
    <citation type="submission" date="2020-01" db="EMBL/GenBank/DDBJ databases">
        <authorList>
            <person name="Sixt B."/>
            <person name="Schulz F."/>
            <person name="Kostanjsek R."/>
            <person name="Koestlbacher S."/>
            <person name="Collingro A."/>
            <person name="Toenshoff E."/>
            <person name="Horn M."/>
        </authorList>
    </citation>
    <scope>NUCLEOTIDE SEQUENCE [LARGE SCALE GENOMIC DNA]</scope>
    <source>
        <strain evidence="1 2">15C</strain>
    </source>
</reference>
<dbReference type="RefSeq" id="WP_194844931.1">
    <property type="nucleotide sequence ID" value="NZ_CP075585.1"/>
</dbReference>